<accession>A0A2T4UA26</accession>
<evidence type="ECO:0000259" key="2">
    <source>
        <dbReference type="Pfam" id="PF00578"/>
    </source>
</evidence>
<keyword evidence="4" id="KW-1185">Reference proteome</keyword>
<reference evidence="3 4" key="1">
    <citation type="submission" date="2018-03" db="EMBL/GenBank/DDBJ databases">
        <title>Alkalicoccus saliphilus sp. nov., isolated from a mineral pool.</title>
        <authorList>
            <person name="Zhao B."/>
        </authorList>
    </citation>
    <scope>NUCLEOTIDE SEQUENCE [LARGE SCALE GENOMIC DNA]</scope>
    <source>
        <strain evidence="3 4">6AG</strain>
    </source>
</reference>
<keyword evidence="1" id="KW-1015">Disulfide bond</keyword>
<gene>
    <name evidence="3" type="ORF">C6Y45_02420</name>
</gene>
<dbReference type="InterPro" id="IPR000866">
    <property type="entry name" value="AhpC/TSA"/>
</dbReference>
<feature type="domain" description="Alkyl hydroperoxide reductase subunit C/ Thiol specific antioxidant" evidence="2">
    <location>
        <begin position="6"/>
        <end position="45"/>
    </location>
</feature>
<proteinExistence type="predicted"/>
<sequence>MGLELGNIVPDFSLPSTNRENIKLSDYKNKKNVLIVFFPIAFTPG</sequence>
<organism evidence="3 4">
    <name type="scientific">Alkalicoccus saliphilus</name>
    <dbReference type="NCBI Taxonomy" id="200989"/>
    <lineage>
        <taxon>Bacteria</taxon>
        <taxon>Bacillati</taxon>
        <taxon>Bacillota</taxon>
        <taxon>Bacilli</taxon>
        <taxon>Bacillales</taxon>
        <taxon>Bacillaceae</taxon>
        <taxon>Alkalicoccus</taxon>
    </lineage>
</organism>
<dbReference type="Pfam" id="PF00578">
    <property type="entry name" value="AhpC-TSA"/>
    <property type="match status" value="1"/>
</dbReference>
<dbReference type="GO" id="GO:0016491">
    <property type="term" value="F:oxidoreductase activity"/>
    <property type="evidence" value="ECO:0007669"/>
    <property type="project" value="InterPro"/>
</dbReference>
<name>A0A2T4UA26_9BACI</name>
<dbReference type="OrthoDB" id="9812811at2"/>
<dbReference type="Proteomes" id="UP000240509">
    <property type="component" value="Unassembled WGS sequence"/>
</dbReference>
<dbReference type="SUPFAM" id="SSF52833">
    <property type="entry name" value="Thioredoxin-like"/>
    <property type="match status" value="1"/>
</dbReference>
<dbReference type="Gene3D" id="3.40.30.10">
    <property type="entry name" value="Glutaredoxin"/>
    <property type="match status" value="1"/>
</dbReference>
<comment type="caution">
    <text evidence="3">The sequence shown here is derived from an EMBL/GenBank/DDBJ whole genome shotgun (WGS) entry which is preliminary data.</text>
</comment>
<protein>
    <recommendedName>
        <fullName evidence="2">Alkyl hydroperoxide reductase subunit C/ Thiol specific antioxidant domain-containing protein</fullName>
    </recommendedName>
</protein>
<dbReference type="GO" id="GO:0016209">
    <property type="term" value="F:antioxidant activity"/>
    <property type="evidence" value="ECO:0007669"/>
    <property type="project" value="InterPro"/>
</dbReference>
<evidence type="ECO:0000256" key="1">
    <source>
        <dbReference type="ARBA" id="ARBA00023157"/>
    </source>
</evidence>
<dbReference type="InterPro" id="IPR036249">
    <property type="entry name" value="Thioredoxin-like_sf"/>
</dbReference>
<dbReference type="AlphaFoldDB" id="A0A2T4UA26"/>
<evidence type="ECO:0000313" key="4">
    <source>
        <dbReference type="Proteomes" id="UP000240509"/>
    </source>
</evidence>
<evidence type="ECO:0000313" key="3">
    <source>
        <dbReference type="EMBL" id="PTL40254.1"/>
    </source>
</evidence>
<dbReference type="EMBL" id="PZJJ01000002">
    <property type="protein sequence ID" value="PTL40254.1"/>
    <property type="molecule type" value="Genomic_DNA"/>
</dbReference>